<dbReference type="RefSeq" id="XP_012337644.1">
    <property type="nucleotide sequence ID" value="XM_012482221.1"/>
</dbReference>
<dbReference type="InterPro" id="IPR024290">
    <property type="entry name" value="SICA_extracell_a"/>
</dbReference>
<evidence type="ECO:0000313" key="3">
    <source>
        <dbReference type="EMBL" id="KJP85741.1"/>
    </source>
</evidence>
<reference evidence="3 4" key="1">
    <citation type="submission" date="2014-03" db="EMBL/GenBank/DDBJ databases">
        <title>The Genome Sequence of Plasmodium fragile nilgiri.</title>
        <authorList>
            <consortium name="The Broad Institute Genomics Platform"/>
            <consortium name="The Broad Institute Genome Sequencing Center for Infectious Disease"/>
            <person name="Neafsey D."/>
            <person name="Duraisingh M."/>
            <person name="Young S.K."/>
            <person name="Zeng Q."/>
            <person name="Gargeya S."/>
            <person name="Abouelleil A."/>
            <person name="Alvarado L."/>
            <person name="Chapman S.B."/>
            <person name="Gainer-Dewar J."/>
            <person name="Goldberg J."/>
            <person name="Griggs A."/>
            <person name="Gujja S."/>
            <person name="Hansen M."/>
            <person name="Howarth C."/>
            <person name="Imamovic A."/>
            <person name="Larimer J."/>
            <person name="Pearson M."/>
            <person name="Poon T.W."/>
            <person name="Priest M."/>
            <person name="Roberts A."/>
            <person name="Saif S."/>
            <person name="Shea T."/>
            <person name="Sykes S."/>
            <person name="Wortman J."/>
            <person name="Nusbaum C."/>
            <person name="Birren B."/>
        </authorList>
    </citation>
    <scope>NUCLEOTIDE SEQUENCE [LARGE SCALE GENOMIC DNA]</scope>
    <source>
        <strain evidence="4">nilgiri</strain>
    </source>
</reference>
<gene>
    <name evidence="3" type="ORF">AK88_04611</name>
</gene>
<keyword evidence="4" id="KW-1185">Reference proteome</keyword>
<dbReference type="VEuPathDB" id="PlasmoDB:AK88_04611"/>
<name>A0A0D9QJ46_PLAFR</name>
<dbReference type="OrthoDB" id="389533at2759"/>
<protein>
    <recommendedName>
        <fullName evidence="2">Schizont-infected cell agglutination extracellular alpha domain-containing protein</fullName>
    </recommendedName>
</protein>
<organism evidence="3 4">
    <name type="scientific">Plasmodium fragile</name>
    <dbReference type="NCBI Taxonomy" id="5857"/>
    <lineage>
        <taxon>Eukaryota</taxon>
        <taxon>Sar</taxon>
        <taxon>Alveolata</taxon>
        <taxon>Apicomplexa</taxon>
        <taxon>Aconoidasida</taxon>
        <taxon>Haemosporida</taxon>
        <taxon>Plasmodiidae</taxon>
        <taxon>Plasmodium</taxon>
        <taxon>Plasmodium (Plasmodium)</taxon>
    </lineage>
</organism>
<proteinExistence type="predicted"/>
<dbReference type="Proteomes" id="UP000054561">
    <property type="component" value="Unassembled WGS sequence"/>
</dbReference>
<evidence type="ECO:0000256" key="1">
    <source>
        <dbReference type="SAM" id="MobiDB-lite"/>
    </source>
</evidence>
<evidence type="ECO:0000313" key="4">
    <source>
        <dbReference type="Proteomes" id="UP000054561"/>
    </source>
</evidence>
<evidence type="ECO:0000259" key="2">
    <source>
        <dbReference type="Pfam" id="PF12887"/>
    </source>
</evidence>
<feature type="domain" description="Schizont-infected cell agglutination extracellular alpha" evidence="2">
    <location>
        <begin position="29"/>
        <end position="185"/>
    </location>
</feature>
<sequence length="320" mass="36232">MSTQQFAHLLAEYVIKRHLRSDQDDTDTGSGSFSDTVWNDIEGIFKKFSGNIRTKNVYNAPVCDVSFPGNGMKVRMQKIICLSIVNIFLFMDGIDNVGGAWERRNKIKKGNDFEDYVRCILGNVILIELFGRNCNHVKIIDTVSSSMKIWRDMLQWEDGSKMCEDFNYNNIRIGGKLIGLTMAAWIRQWRRTNWPGTIAGGTRGEICAAGNFGRRENPQGNVQDEPKVHIIRMFDDGSAREVHELLETGKDMSEQEKRRMVKEIKKESSATVLASAATENRHTSGKPQSPKSAAKHGPIVSKRVMNVAENCPKYKKKQHC</sequence>
<feature type="region of interest" description="Disordered" evidence="1">
    <location>
        <begin position="267"/>
        <end position="301"/>
    </location>
</feature>
<dbReference type="Pfam" id="PF12887">
    <property type="entry name" value="SICA_alpha"/>
    <property type="match status" value="1"/>
</dbReference>
<accession>A0A0D9QJ46</accession>
<dbReference type="AlphaFoldDB" id="A0A0D9QJ46"/>
<dbReference type="EMBL" id="KQ001713">
    <property type="protein sequence ID" value="KJP85741.1"/>
    <property type="molecule type" value="Genomic_DNA"/>
</dbReference>
<dbReference type="GeneID" id="24269925"/>